<dbReference type="InterPro" id="IPR050810">
    <property type="entry name" value="Bact_Secretion_Sys_Channel"/>
</dbReference>
<comment type="similarity">
    <text evidence="1">Belongs to the bacterial secretin family.</text>
</comment>
<dbReference type="PRINTS" id="PR00811">
    <property type="entry name" value="BCTERIALGSPD"/>
</dbReference>
<reference evidence="4 5" key="1">
    <citation type="submission" date="2020-07" db="EMBL/GenBank/DDBJ databases">
        <title>Definition of the novel symbiovar canariense within Mesorhizobium novociceri, a new species of genus Mesorhizobium nodulating Cicer canariense in the Caldera de Taburiente National Park (La Palma, Canary Islands).</title>
        <authorList>
            <person name="Leon-Barrios M."/>
            <person name="Perez-Yepez J."/>
            <person name="Flores-Felix J.D."/>
            <person name="Ramirez-Baena M.H."/>
            <person name="Pulido-Suarez L."/>
            <person name="Igual J.M."/>
            <person name="Velazquez E."/>
            <person name="Peix A."/>
        </authorList>
    </citation>
    <scope>NUCLEOTIDE SEQUENCE [LARGE SCALE GENOMIC DNA]</scope>
    <source>
        <strain evidence="4 5">CCANP35</strain>
    </source>
</reference>
<evidence type="ECO:0000313" key="4">
    <source>
        <dbReference type="EMBL" id="MBA1144261.1"/>
    </source>
</evidence>
<keyword evidence="2" id="KW-0732">Signal</keyword>
<dbReference type="Pfam" id="PF13629">
    <property type="entry name" value="T2SS-T3SS_pil_N"/>
    <property type="match status" value="1"/>
</dbReference>
<dbReference type="InterPro" id="IPR001775">
    <property type="entry name" value="GspD/PilQ"/>
</dbReference>
<dbReference type="InterPro" id="IPR032789">
    <property type="entry name" value="T2SS-T3SS_pil_N"/>
</dbReference>
<proteinExistence type="inferred from homology"/>
<dbReference type="PANTHER" id="PTHR30332:SF17">
    <property type="entry name" value="TYPE IV PILIATION SYSTEM PROTEIN DR_0774-RELATED"/>
    <property type="match status" value="1"/>
</dbReference>
<dbReference type="InterPro" id="IPR004846">
    <property type="entry name" value="T2SS/T3SS_dom"/>
</dbReference>
<feature type="signal peptide" evidence="2">
    <location>
        <begin position="1"/>
        <end position="39"/>
    </location>
</feature>
<dbReference type="AlphaFoldDB" id="A0A838BED1"/>
<dbReference type="PROSITE" id="PS50914">
    <property type="entry name" value="BON"/>
    <property type="match status" value="1"/>
</dbReference>
<dbReference type="Pfam" id="PF00263">
    <property type="entry name" value="Secretin"/>
    <property type="match status" value="1"/>
</dbReference>
<feature type="chain" id="PRO_5032999300" evidence="2">
    <location>
        <begin position="40"/>
        <end position="481"/>
    </location>
</feature>
<dbReference type="Proteomes" id="UP000558284">
    <property type="component" value="Unassembled WGS sequence"/>
</dbReference>
<dbReference type="EMBL" id="JACDTY010000021">
    <property type="protein sequence ID" value="MBA1144261.1"/>
    <property type="molecule type" value="Genomic_DNA"/>
</dbReference>
<dbReference type="GO" id="GO:0009306">
    <property type="term" value="P:protein secretion"/>
    <property type="evidence" value="ECO:0007669"/>
    <property type="project" value="InterPro"/>
</dbReference>
<dbReference type="Gene3D" id="3.30.1340.30">
    <property type="match status" value="1"/>
</dbReference>
<sequence length="481" mass="50748">MSGLHAYRMTKGLRPMRALAVTACFAAAAMLGLSAPARADNDIVYVSSTKNASIKVAKGKPKTIMTNAAFYQIVIGDPEIANVNPLTDKSFYVLGNNLGTTGIALFDENKQLVGTVDIEVTLDTDQLASTIRASVPDAKIKVGSANGRVVLSGEADDAVAAEKASKIASRFSGNEEVINSVNISSSQQVQLNVRFVEINRQAGQDLGAKYSANFAYGLGGRDVTIEPGSVPAAGNGEIIGRLLSNGLSIDVAIKALEERGLARRLAEPNLIARSGQTASFLAGGEFPIPVSEDNGKISVSYKKYGVSLDFTPTVLKDGLVSLDIAPEVSSIDASASYNIGTISVPGFIVRRARTSVDLKNGQSFMIAGLLQSQNDITTSRLPGLGKLPVLGSLFSSKSYQRRETDLVIIVTPYLVKPVDPSKKLLEPTDGTQPASNVDYFLNNTEEVKTSDANRAMAMASGSTAQSAPVTTVGHFLDLPKD</sequence>
<name>A0A838BED1_9HYPH</name>
<protein>
    <submittedName>
        <fullName evidence="4">Type II and III secretion system protein family protein</fullName>
    </submittedName>
</protein>
<evidence type="ECO:0000259" key="3">
    <source>
        <dbReference type="PROSITE" id="PS50914"/>
    </source>
</evidence>
<feature type="domain" description="BON" evidence="3">
    <location>
        <begin position="116"/>
        <end position="185"/>
    </location>
</feature>
<keyword evidence="5" id="KW-1185">Reference proteome</keyword>
<dbReference type="Pfam" id="PF04972">
    <property type="entry name" value="BON"/>
    <property type="match status" value="1"/>
</dbReference>
<accession>A0A838BED1</accession>
<dbReference type="PANTHER" id="PTHR30332">
    <property type="entry name" value="PROBABLE GENERAL SECRETION PATHWAY PROTEIN D"/>
    <property type="match status" value="1"/>
</dbReference>
<dbReference type="GO" id="GO:0015627">
    <property type="term" value="C:type II protein secretion system complex"/>
    <property type="evidence" value="ECO:0007669"/>
    <property type="project" value="TreeGrafter"/>
</dbReference>
<comment type="caution">
    <text evidence="4">The sequence shown here is derived from an EMBL/GenBank/DDBJ whole genome shotgun (WGS) entry which is preliminary data.</text>
</comment>
<gene>
    <name evidence="4" type="ORF">H0241_29065</name>
</gene>
<dbReference type="InterPro" id="IPR014004">
    <property type="entry name" value="Transpt-assoc_nodulatn_dom_bac"/>
</dbReference>
<evidence type="ECO:0000256" key="1">
    <source>
        <dbReference type="RuleBase" id="RU004003"/>
    </source>
</evidence>
<dbReference type="InterPro" id="IPR007055">
    <property type="entry name" value="BON_dom"/>
</dbReference>
<evidence type="ECO:0000313" key="5">
    <source>
        <dbReference type="Proteomes" id="UP000558284"/>
    </source>
</evidence>
<organism evidence="4 5">
    <name type="scientific">Mesorhizobium neociceri</name>
    <dbReference type="NCBI Taxonomy" id="1307853"/>
    <lineage>
        <taxon>Bacteria</taxon>
        <taxon>Pseudomonadati</taxon>
        <taxon>Pseudomonadota</taxon>
        <taxon>Alphaproteobacteria</taxon>
        <taxon>Hyphomicrobiales</taxon>
        <taxon>Phyllobacteriaceae</taxon>
        <taxon>Mesorhizobium</taxon>
    </lineage>
</organism>
<dbReference type="SMART" id="SM00749">
    <property type="entry name" value="BON"/>
    <property type="match status" value="1"/>
</dbReference>
<evidence type="ECO:0000256" key="2">
    <source>
        <dbReference type="SAM" id="SignalP"/>
    </source>
</evidence>